<evidence type="ECO:0000313" key="1">
    <source>
        <dbReference type="EMBL" id="PHU38217.1"/>
    </source>
</evidence>
<reference evidence="1 2" key="2">
    <citation type="submission" date="2017-10" db="EMBL/GenBank/DDBJ databases">
        <authorList>
            <person name="Banno H."/>
            <person name="Chua N.-H."/>
        </authorList>
    </citation>
    <scope>NUCLEOTIDE SEQUENCE [LARGE SCALE GENOMIC DNA]</scope>
    <source>
        <strain evidence="1 2">JK623</strain>
    </source>
</reference>
<comment type="caution">
    <text evidence="1">The sequence shown here is derived from an EMBL/GenBank/DDBJ whole genome shotgun (WGS) entry which is preliminary data.</text>
</comment>
<dbReference type="Gene3D" id="3.30.470.20">
    <property type="entry name" value="ATP-grasp fold, B domain"/>
    <property type="match status" value="1"/>
</dbReference>
<keyword evidence="2" id="KW-1185">Reference proteome</keyword>
<evidence type="ECO:0000313" key="2">
    <source>
        <dbReference type="Proteomes" id="UP000224563"/>
    </source>
</evidence>
<dbReference type="InterPro" id="IPR013815">
    <property type="entry name" value="ATP_grasp_subdomain_1"/>
</dbReference>
<name>A0A2G3E4J5_9FIRM</name>
<proteinExistence type="predicted"/>
<dbReference type="GO" id="GO:0005524">
    <property type="term" value="F:ATP binding"/>
    <property type="evidence" value="ECO:0007669"/>
    <property type="project" value="InterPro"/>
</dbReference>
<dbReference type="Gene3D" id="3.30.1490.20">
    <property type="entry name" value="ATP-grasp fold, A domain"/>
    <property type="match status" value="1"/>
</dbReference>
<dbReference type="RefSeq" id="WP_099385759.1">
    <property type="nucleotide sequence ID" value="NZ_JANSWH010000080.1"/>
</dbReference>
<organism evidence="1 2">
    <name type="scientific">Agathobacter ruminis</name>
    <dbReference type="NCBI Taxonomy" id="1712665"/>
    <lineage>
        <taxon>Bacteria</taxon>
        <taxon>Bacillati</taxon>
        <taxon>Bacillota</taxon>
        <taxon>Clostridia</taxon>
        <taxon>Lachnospirales</taxon>
        <taxon>Lachnospiraceae</taxon>
        <taxon>Agathobacter</taxon>
    </lineage>
</organism>
<dbReference type="SUPFAM" id="SSF56059">
    <property type="entry name" value="Glutathione synthetase ATP-binding domain-like"/>
    <property type="match status" value="1"/>
</dbReference>
<dbReference type="Pfam" id="PF13535">
    <property type="entry name" value="ATP-grasp_4"/>
    <property type="match status" value="1"/>
</dbReference>
<gene>
    <name evidence="1" type="ORF">CSX02_04190</name>
</gene>
<reference evidence="1 2" key="1">
    <citation type="submission" date="2017-10" db="EMBL/GenBank/DDBJ databases">
        <title>Resolving the taxonomy of Roseburia spp., Eubacterium rectale and Agathobacter spp. through phylogenomic analysis.</title>
        <authorList>
            <person name="Sheridan P.O."/>
            <person name="Walker A.W."/>
            <person name="Duncan S.H."/>
            <person name="Scott K.P."/>
            <person name="Toole P.W.O."/>
            <person name="Luis P."/>
            <person name="Flint H.J."/>
        </authorList>
    </citation>
    <scope>NUCLEOTIDE SEQUENCE [LARGE SCALE GENOMIC DNA]</scope>
    <source>
        <strain evidence="1 2">JK623</strain>
    </source>
</reference>
<protein>
    <recommendedName>
        <fullName evidence="3">ATP-grasp domain-containing protein</fullName>
    </recommendedName>
</protein>
<sequence length="167" mass="18738">MRENGLRVPEAKGFTSEEKEDARAFFESIEKPVVIKPVDASGSKGVSKVYKAEEFDEAWETACQSSRSGNLVIESFIEKKVYHISGEEFALEGKLVFAGLLNGNRDRLCNPLVPIGESYPHVLDDSLRQKVYDEIQKFISAVGYRQGVLNLDIIRFDMFVEKGTAVK</sequence>
<accession>A0A2G3E4J5</accession>
<dbReference type="Proteomes" id="UP000224563">
    <property type="component" value="Unassembled WGS sequence"/>
</dbReference>
<evidence type="ECO:0008006" key="3">
    <source>
        <dbReference type="Google" id="ProtNLM"/>
    </source>
</evidence>
<dbReference type="AlphaFoldDB" id="A0A2G3E4J5"/>
<dbReference type="EMBL" id="PDYG01000014">
    <property type="protein sequence ID" value="PHU38217.1"/>
    <property type="molecule type" value="Genomic_DNA"/>
</dbReference>